<dbReference type="AlphaFoldDB" id="A0A0V8M0N2"/>
<dbReference type="RefSeq" id="WP_058292584.1">
    <property type="nucleotide sequence ID" value="NZ_JGYD01000025.1"/>
</dbReference>
<evidence type="ECO:0000313" key="5">
    <source>
        <dbReference type="Proteomes" id="UP000053577"/>
    </source>
</evidence>
<dbReference type="GO" id="GO:0019752">
    <property type="term" value="P:carboxylic acid metabolic process"/>
    <property type="evidence" value="ECO:0007669"/>
    <property type="project" value="UniProtKB-ARBA"/>
</dbReference>
<dbReference type="PANTHER" id="PTHR11820">
    <property type="entry name" value="ACYLPYRUVASE"/>
    <property type="match status" value="1"/>
</dbReference>
<comment type="caution">
    <text evidence="4">The sequence shown here is derived from an EMBL/GenBank/DDBJ whole genome shotgun (WGS) entry which is preliminary data.</text>
</comment>
<dbReference type="Proteomes" id="UP000053577">
    <property type="component" value="Unassembled WGS sequence"/>
</dbReference>
<dbReference type="InterPro" id="IPR018833">
    <property type="entry name" value="Rv2993c-like_N"/>
</dbReference>
<proteinExistence type="predicted"/>
<protein>
    <recommendedName>
        <fullName evidence="6">Fumarylacetoacetate hydrolase family protein</fullName>
    </recommendedName>
</protein>
<evidence type="ECO:0008006" key="6">
    <source>
        <dbReference type="Google" id="ProtNLM"/>
    </source>
</evidence>
<accession>A0A0V8M0N2</accession>
<dbReference type="Gene3D" id="2.30.30.370">
    <property type="entry name" value="FAH"/>
    <property type="match status" value="1"/>
</dbReference>
<keyword evidence="1" id="KW-0479">Metal-binding</keyword>
<evidence type="ECO:0000259" key="3">
    <source>
        <dbReference type="Pfam" id="PF10370"/>
    </source>
</evidence>
<reference evidence="4 5" key="1">
    <citation type="journal article" date="2015" name="Sci. Rep.">
        <title>A comparative genomics and reductive dehalogenase gene transcription study of two chloroethene-respiring bacteria, Dehalococcoides mccartyi strains MB and 11a.</title>
        <authorList>
            <person name="Low A."/>
            <person name="Shen Z."/>
            <person name="Cheng D."/>
            <person name="Rogers M.J."/>
            <person name="Lee P.K."/>
            <person name="He J."/>
        </authorList>
    </citation>
    <scope>NUCLEOTIDE SEQUENCE [LARGE SCALE GENOMIC DNA]</scope>
    <source>
        <strain evidence="4 5">MB</strain>
    </source>
</reference>
<dbReference type="PATRIC" id="fig|61435.5.peg.1310"/>
<gene>
    <name evidence="4" type="ORF">DA01_06655</name>
</gene>
<dbReference type="Gene3D" id="3.90.850.10">
    <property type="entry name" value="Fumarylacetoacetase-like, C-terminal domain"/>
    <property type="match status" value="1"/>
</dbReference>
<dbReference type="PANTHER" id="PTHR11820:SF7">
    <property type="entry name" value="ACYLPYRUVASE FAHD1, MITOCHONDRIAL"/>
    <property type="match status" value="1"/>
</dbReference>
<dbReference type="OrthoDB" id="9805307at2"/>
<dbReference type="SUPFAM" id="SSF56529">
    <property type="entry name" value="FAH"/>
    <property type="match status" value="1"/>
</dbReference>
<dbReference type="GO" id="GO:0018773">
    <property type="term" value="F:acetylpyruvate hydrolase activity"/>
    <property type="evidence" value="ECO:0007669"/>
    <property type="project" value="TreeGrafter"/>
</dbReference>
<sequence length="253" mass="27461">MKIVRFNLTGRRAGYAVLEGSQLKELKGNPFGKVVFSGRVFDLSAVKLLPPSAPSKIVAIGLNYKAHAGEMAENLPRTPLIFFKNAGGIIGTEDNIIKPSQSGQVDYEGELAVIIKKKARNISPEAAFDYILGYSCFNDVTARDLQKADGQWSRAKGFDTFAVCGPWIETELDPQGQLLETYLNGKLKQRAFTADMIFDIPRIVSFVSEVMTLMPGDIIATGTPSGIGPMKPGDKVEVRISGIGSLINHLALK</sequence>
<dbReference type="EMBL" id="JGYD01000025">
    <property type="protein sequence ID" value="KSV17105.1"/>
    <property type="molecule type" value="Genomic_DNA"/>
</dbReference>
<dbReference type="FunFam" id="3.90.850.10:FF:000002">
    <property type="entry name" value="2-hydroxyhepta-2,4-diene-1,7-dioate isomerase"/>
    <property type="match status" value="1"/>
</dbReference>
<evidence type="ECO:0000259" key="2">
    <source>
        <dbReference type="Pfam" id="PF01557"/>
    </source>
</evidence>
<evidence type="ECO:0000256" key="1">
    <source>
        <dbReference type="ARBA" id="ARBA00022723"/>
    </source>
</evidence>
<feature type="domain" description="Rv2993c-like N-terminal" evidence="3">
    <location>
        <begin position="1"/>
        <end position="51"/>
    </location>
</feature>
<dbReference type="InterPro" id="IPR011234">
    <property type="entry name" value="Fumarylacetoacetase-like_C"/>
</dbReference>
<dbReference type="GO" id="GO:0016853">
    <property type="term" value="F:isomerase activity"/>
    <property type="evidence" value="ECO:0007669"/>
    <property type="project" value="UniProtKB-ARBA"/>
</dbReference>
<dbReference type="GO" id="GO:0046872">
    <property type="term" value="F:metal ion binding"/>
    <property type="evidence" value="ECO:0007669"/>
    <property type="project" value="UniProtKB-KW"/>
</dbReference>
<feature type="domain" description="Fumarylacetoacetase-like C-terminal" evidence="2">
    <location>
        <begin position="56"/>
        <end position="250"/>
    </location>
</feature>
<dbReference type="Pfam" id="PF01557">
    <property type="entry name" value="FAA_hydrolase"/>
    <property type="match status" value="1"/>
</dbReference>
<evidence type="ECO:0000313" key="4">
    <source>
        <dbReference type="EMBL" id="KSV17105.1"/>
    </source>
</evidence>
<name>A0A0V8M0N2_9CHLR</name>
<dbReference type="Pfam" id="PF10370">
    <property type="entry name" value="Rv2993c-like_N"/>
    <property type="match status" value="1"/>
</dbReference>
<dbReference type="InterPro" id="IPR036663">
    <property type="entry name" value="Fumarylacetoacetase_C_sf"/>
</dbReference>
<organism evidence="4 5">
    <name type="scientific">Dehalococcoides mccartyi</name>
    <dbReference type="NCBI Taxonomy" id="61435"/>
    <lineage>
        <taxon>Bacteria</taxon>
        <taxon>Bacillati</taxon>
        <taxon>Chloroflexota</taxon>
        <taxon>Dehalococcoidia</taxon>
        <taxon>Dehalococcoidales</taxon>
        <taxon>Dehalococcoidaceae</taxon>
        <taxon>Dehalococcoides</taxon>
    </lineage>
</organism>